<protein>
    <submittedName>
        <fullName evidence="11">Flagellar motor protein MotB</fullName>
    </submittedName>
</protein>
<accession>A0ABZ2TJ11</accession>
<dbReference type="Gene3D" id="3.30.1330.60">
    <property type="entry name" value="OmpA-like domain"/>
    <property type="match status" value="1"/>
</dbReference>
<evidence type="ECO:0000256" key="2">
    <source>
        <dbReference type="ARBA" id="ARBA00008914"/>
    </source>
</evidence>
<keyword evidence="6 8" id="KW-0472">Membrane</keyword>
<evidence type="ECO:0000256" key="7">
    <source>
        <dbReference type="SAM" id="MobiDB-lite"/>
    </source>
</evidence>
<dbReference type="Proteomes" id="UP001281305">
    <property type="component" value="Chromosome"/>
</dbReference>
<dbReference type="SUPFAM" id="SSF103088">
    <property type="entry name" value="OmpA-like"/>
    <property type="match status" value="1"/>
</dbReference>
<evidence type="ECO:0000313" key="12">
    <source>
        <dbReference type="Proteomes" id="UP001281305"/>
    </source>
</evidence>
<evidence type="ECO:0000256" key="4">
    <source>
        <dbReference type="ARBA" id="ARBA00022692"/>
    </source>
</evidence>
<keyword evidence="12" id="KW-1185">Reference proteome</keyword>
<dbReference type="Pfam" id="PF13677">
    <property type="entry name" value="MotB_plug"/>
    <property type="match status" value="1"/>
</dbReference>
<dbReference type="EMBL" id="CP146606">
    <property type="protein sequence ID" value="WYK19697.1"/>
    <property type="molecule type" value="Genomic_DNA"/>
</dbReference>
<keyword evidence="11" id="KW-0282">Flagellum</keyword>
<evidence type="ECO:0000256" key="6">
    <source>
        <dbReference type="ARBA" id="ARBA00023136"/>
    </source>
</evidence>
<keyword evidence="4 8" id="KW-0812">Transmembrane</keyword>
<comment type="similarity">
    <text evidence="2">Belongs to the MotB family.</text>
</comment>
<keyword evidence="11" id="KW-0969">Cilium</keyword>
<keyword evidence="3" id="KW-1003">Cell membrane</keyword>
<dbReference type="RefSeq" id="WP_317056402.1">
    <property type="nucleotide sequence ID" value="NZ_CP146606.1"/>
</dbReference>
<name>A0ABZ2TJ11_9RHOB</name>
<evidence type="ECO:0000256" key="3">
    <source>
        <dbReference type="ARBA" id="ARBA00022475"/>
    </source>
</evidence>
<feature type="domain" description="Motility protein B-like N-terminal" evidence="10">
    <location>
        <begin position="15"/>
        <end position="67"/>
    </location>
</feature>
<proteinExistence type="inferred from homology"/>
<evidence type="ECO:0000256" key="1">
    <source>
        <dbReference type="ARBA" id="ARBA00004162"/>
    </source>
</evidence>
<dbReference type="PANTHER" id="PTHR30329:SF21">
    <property type="entry name" value="LIPOPROTEIN YIAD-RELATED"/>
    <property type="match status" value="1"/>
</dbReference>
<dbReference type="InterPro" id="IPR036737">
    <property type="entry name" value="OmpA-like_sf"/>
</dbReference>
<dbReference type="InterPro" id="IPR050330">
    <property type="entry name" value="Bact_OuterMem_StrucFunc"/>
</dbReference>
<dbReference type="Pfam" id="PF00691">
    <property type="entry name" value="OmpA"/>
    <property type="match status" value="1"/>
</dbReference>
<comment type="subcellular location">
    <subcellularLocation>
        <location evidence="1">Cell membrane</location>
        <topology evidence="1">Single-pass membrane protein</topology>
    </subcellularLocation>
</comment>
<keyword evidence="11" id="KW-0966">Cell projection</keyword>
<evidence type="ECO:0000256" key="5">
    <source>
        <dbReference type="ARBA" id="ARBA00022989"/>
    </source>
</evidence>
<feature type="region of interest" description="Disordered" evidence="7">
    <location>
        <begin position="97"/>
        <end position="126"/>
    </location>
</feature>
<keyword evidence="5 8" id="KW-1133">Transmembrane helix</keyword>
<evidence type="ECO:0000256" key="8">
    <source>
        <dbReference type="SAM" id="Phobius"/>
    </source>
</evidence>
<evidence type="ECO:0000259" key="10">
    <source>
        <dbReference type="Pfam" id="PF13677"/>
    </source>
</evidence>
<dbReference type="PANTHER" id="PTHR30329">
    <property type="entry name" value="STATOR ELEMENT OF FLAGELLAR MOTOR COMPLEX"/>
    <property type="match status" value="1"/>
</dbReference>
<feature type="transmembrane region" description="Helical" evidence="8">
    <location>
        <begin position="31"/>
        <end position="50"/>
    </location>
</feature>
<evidence type="ECO:0000259" key="9">
    <source>
        <dbReference type="Pfam" id="PF00691"/>
    </source>
</evidence>
<gene>
    <name evidence="11" type="ORF">RZS32_007545</name>
</gene>
<sequence length="291" mass="31544">MSGSGENAAPVIIKRKKVTGGDGHHGGAWKVAYADFVTAMMAFFLLMWLLNATTEKQRKGIADYFSPTVPISRVSGGGDGDFGGESVFSEVVLPQNGTGATQMRPTESSQARGEMGLNEDGASSDTIDESQQDVLVQAKENIEDILAGKSGESTVSKDTRRHIVTRVTDEGLIIEIFDRDNAPLFEGNTDQETQLLQEIVALVAAASRLVENDVAIEGHVRAAPVVKKENPVWDISIARADRVRELLEDANLTTERISRVTGHADREPTTSNKMSVRNNRLEVILLRDGSP</sequence>
<feature type="domain" description="OmpA-like" evidence="9">
    <location>
        <begin position="177"/>
        <end position="279"/>
    </location>
</feature>
<reference evidence="11 12" key="1">
    <citation type="submission" date="2024-02" db="EMBL/GenBank/DDBJ databases">
        <title>Roseovarius strain W115 nov., isolated from a marine algae.</title>
        <authorList>
            <person name="Lee M.W."/>
            <person name="Lee J.K."/>
            <person name="Kim J.M."/>
            <person name="Choi D.G."/>
            <person name="Baek J.H."/>
            <person name="Bayburt H."/>
            <person name="Jung J.J."/>
            <person name="Han D.M."/>
            <person name="Jeon C.O."/>
        </authorList>
    </citation>
    <scope>NUCLEOTIDE SEQUENCE [LARGE SCALE GENOMIC DNA]</scope>
    <source>
        <strain evidence="11 12">W115</strain>
    </source>
</reference>
<evidence type="ECO:0000313" key="11">
    <source>
        <dbReference type="EMBL" id="WYK19697.1"/>
    </source>
</evidence>
<organism evidence="11 12">
    <name type="scientific">Roseovarius rhodophyticola</name>
    <dbReference type="NCBI Taxonomy" id="3080827"/>
    <lineage>
        <taxon>Bacteria</taxon>
        <taxon>Pseudomonadati</taxon>
        <taxon>Pseudomonadota</taxon>
        <taxon>Alphaproteobacteria</taxon>
        <taxon>Rhodobacterales</taxon>
        <taxon>Roseobacteraceae</taxon>
        <taxon>Roseovarius</taxon>
    </lineage>
</organism>
<dbReference type="InterPro" id="IPR006665">
    <property type="entry name" value="OmpA-like"/>
</dbReference>
<dbReference type="InterPro" id="IPR025713">
    <property type="entry name" value="MotB-like_N_dom"/>
</dbReference>
<feature type="compositionally biased region" description="Polar residues" evidence="7">
    <location>
        <begin position="97"/>
        <end position="111"/>
    </location>
</feature>